<evidence type="ECO:0000256" key="2">
    <source>
        <dbReference type="SAM" id="Phobius"/>
    </source>
</evidence>
<feature type="compositionally biased region" description="Basic and acidic residues" evidence="1">
    <location>
        <begin position="17"/>
        <end position="31"/>
    </location>
</feature>
<accession>A0A7S3K3Z5</accession>
<reference evidence="3" key="1">
    <citation type="submission" date="2021-01" db="EMBL/GenBank/DDBJ databases">
        <authorList>
            <person name="Corre E."/>
            <person name="Pelletier E."/>
            <person name="Niang G."/>
            <person name="Scheremetjew M."/>
            <person name="Finn R."/>
            <person name="Kale V."/>
            <person name="Holt S."/>
            <person name="Cochrane G."/>
            <person name="Meng A."/>
            <person name="Brown T."/>
            <person name="Cohen L."/>
        </authorList>
    </citation>
    <scope>NUCLEOTIDE SEQUENCE</scope>
    <source>
        <strain evidence="3">CCMP1510</strain>
    </source>
</reference>
<feature type="compositionally biased region" description="Basic and acidic residues" evidence="1">
    <location>
        <begin position="1"/>
        <end position="10"/>
    </location>
</feature>
<sequence length="278" mass="31339">MSSEEDRFESVEDEEQKESKEEREEREERKTNTSTNDVFEERSRRSSPSIITTVALGTYDGIIDEQPRLERQLRAYTKSIGTKGLNIKERLIIPWNVETCCGANKTGPSLEAIPKYGVVPSELATFLNLDTPTWKSWIRDWYSDVAPFSNVTNSSVALFLSFGLGIIPGIICLCCCPLYKCSKVHNRTVQWLQKINHVIQPRGGYARFQTFVGRIGSGGTGAHEEINLLVFALTPSEAQRLKEEPTRVHRYANCCCASCDSCCAFWDNHIPANNGRAY</sequence>
<gene>
    <name evidence="3" type="ORF">ALAG00032_LOCUS12725</name>
</gene>
<evidence type="ECO:0000256" key="1">
    <source>
        <dbReference type="SAM" id="MobiDB-lite"/>
    </source>
</evidence>
<protein>
    <submittedName>
        <fullName evidence="3">Uncharacterized protein</fullName>
    </submittedName>
</protein>
<feature type="transmembrane region" description="Helical" evidence="2">
    <location>
        <begin position="156"/>
        <end position="179"/>
    </location>
</feature>
<evidence type="ECO:0000313" key="3">
    <source>
        <dbReference type="EMBL" id="CAE0371943.1"/>
    </source>
</evidence>
<dbReference type="AlphaFoldDB" id="A0A7S3K3Z5"/>
<keyword evidence="2" id="KW-0472">Membrane</keyword>
<name>A0A7S3K3Z5_9STRA</name>
<proteinExistence type="predicted"/>
<dbReference type="EMBL" id="HBIJ01019409">
    <property type="protein sequence ID" value="CAE0371943.1"/>
    <property type="molecule type" value="Transcribed_RNA"/>
</dbReference>
<feature type="region of interest" description="Disordered" evidence="1">
    <location>
        <begin position="1"/>
        <end position="45"/>
    </location>
</feature>
<organism evidence="3">
    <name type="scientific">Aureoumbra lagunensis</name>
    <dbReference type="NCBI Taxonomy" id="44058"/>
    <lineage>
        <taxon>Eukaryota</taxon>
        <taxon>Sar</taxon>
        <taxon>Stramenopiles</taxon>
        <taxon>Ochrophyta</taxon>
        <taxon>Pelagophyceae</taxon>
        <taxon>Pelagomonadales</taxon>
        <taxon>Aureoumbra</taxon>
    </lineage>
</organism>
<keyword evidence="2" id="KW-1133">Transmembrane helix</keyword>
<keyword evidence="2" id="KW-0812">Transmembrane</keyword>